<evidence type="ECO:0000313" key="3">
    <source>
        <dbReference type="Proteomes" id="UP000319949"/>
    </source>
</evidence>
<dbReference type="GO" id="GO:0006508">
    <property type="term" value="P:proteolysis"/>
    <property type="evidence" value="ECO:0007669"/>
    <property type="project" value="UniProtKB-KW"/>
</dbReference>
<dbReference type="Proteomes" id="UP000319949">
    <property type="component" value="Unassembled WGS sequence"/>
</dbReference>
<dbReference type="Gene3D" id="3.90.70.10">
    <property type="entry name" value="Cysteine proteinases"/>
    <property type="match status" value="1"/>
</dbReference>
<sequence length="302" mass="32726">MIVTTGTGWIPDPPSELDPGPTAPAIEAHLRKVFGEGAVALAVPPAVNLQQYFPEVFDQGQTNSCTANAIGGLIQYFEIRTKSIAVTPSRMFIYKTTRNMLGTSQDAGAYLRTAMESLVLFGAPPELFWPAGPETLTLEPPAFMYAFASNYRALQYYRYDPQGTAPEDVLKRIKAHLAAGLPAAFGFYLFKSIASAGSTGNIPFPAENEQGIGGHAVVAVGYDDAHVIENPAGGAATTGALRIRNSWGPDWGNDGYGWLPYEYVLRGLAIDWWSLLKADWFDIDDPIFKIPNNDNQTSGDAQ</sequence>
<dbReference type="PROSITE" id="PS00639">
    <property type="entry name" value="THIOL_PROTEASE_HIS"/>
    <property type="match status" value="1"/>
</dbReference>
<keyword evidence="2" id="KW-0378">Hydrolase</keyword>
<dbReference type="OrthoDB" id="5318987at2"/>
<dbReference type="GO" id="GO:0008234">
    <property type="term" value="F:cysteine-type peptidase activity"/>
    <property type="evidence" value="ECO:0007669"/>
    <property type="project" value="InterPro"/>
</dbReference>
<dbReference type="SUPFAM" id="SSF54001">
    <property type="entry name" value="Cysteine proteinases"/>
    <property type="match status" value="1"/>
</dbReference>
<comment type="caution">
    <text evidence="2">The sequence shown here is derived from an EMBL/GenBank/DDBJ whole genome shotgun (WGS) entry which is preliminary data.</text>
</comment>
<dbReference type="InterPro" id="IPR025660">
    <property type="entry name" value="Pept_his_AS"/>
</dbReference>
<accession>A0A560E348</accession>
<evidence type="ECO:0000313" key="2">
    <source>
        <dbReference type="EMBL" id="TWB03767.1"/>
    </source>
</evidence>
<organism evidence="2 3">
    <name type="scientific">Bradyrhizobium stylosanthis</name>
    <dbReference type="NCBI Taxonomy" id="1803665"/>
    <lineage>
        <taxon>Bacteria</taxon>
        <taxon>Pseudomonadati</taxon>
        <taxon>Pseudomonadota</taxon>
        <taxon>Alphaproteobacteria</taxon>
        <taxon>Hyphomicrobiales</taxon>
        <taxon>Nitrobacteraceae</taxon>
        <taxon>Bradyrhizobium</taxon>
    </lineage>
</organism>
<protein>
    <submittedName>
        <fullName evidence="2">C1A family cysteine protease</fullName>
    </submittedName>
</protein>
<feature type="domain" description="Peptidase C1A papain C-terminal" evidence="1">
    <location>
        <begin position="211"/>
        <end position="258"/>
    </location>
</feature>
<evidence type="ECO:0000259" key="1">
    <source>
        <dbReference type="Pfam" id="PF00112"/>
    </source>
</evidence>
<dbReference type="InterPro" id="IPR038765">
    <property type="entry name" value="Papain-like_cys_pep_sf"/>
</dbReference>
<keyword evidence="3" id="KW-1185">Reference proteome</keyword>
<proteinExistence type="predicted"/>
<dbReference type="InterPro" id="IPR000668">
    <property type="entry name" value="Peptidase_C1A_C"/>
</dbReference>
<name>A0A560E348_9BRAD</name>
<dbReference type="CDD" id="cd02619">
    <property type="entry name" value="Peptidase_C1"/>
    <property type="match status" value="1"/>
</dbReference>
<dbReference type="AlphaFoldDB" id="A0A560E348"/>
<dbReference type="Pfam" id="PF00112">
    <property type="entry name" value="Peptidase_C1"/>
    <property type="match status" value="1"/>
</dbReference>
<keyword evidence="2" id="KW-0645">Protease</keyword>
<reference evidence="2 3" key="1">
    <citation type="submission" date="2019-06" db="EMBL/GenBank/DDBJ databases">
        <title>Genomic Encyclopedia of Type Strains, Phase IV (KMG-V): Genome sequencing to study the core and pangenomes of soil and plant-associated prokaryotes.</title>
        <authorList>
            <person name="Whitman W."/>
        </authorList>
    </citation>
    <scope>NUCLEOTIDE SEQUENCE [LARGE SCALE GENOMIC DNA]</scope>
    <source>
        <strain evidence="2 3">BR 510</strain>
    </source>
</reference>
<dbReference type="STRING" id="1803665.GCA_001641335_02286"/>
<gene>
    <name evidence="2" type="ORF">FBZ96_102240</name>
</gene>
<dbReference type="RefSeq" id="WP_063684598.1">
    <property type="nucleotide sequence ID" value="NZ_LVEM01000001.1"/>
</dbReference>
<dbReference type="EMBL" id="VITK01000002">
    <property type="protein sequence ID" value="TWB03767.1"/>
    <property type="molecule type" value="Genomic_DNA"/>
</dbReference>